<evidence type="ECO:0000256" key="4">
    <source>
        <dbReference type="ARBA" id="ARBA00022801"/>
    </source>
</evidence>
<proteinExistence type="inferred from homology"/>
<dbReference type="AlphaFoldDB" id="A0AAF0J0B2"/>
<dbReference type="Gene3D" id="3.40.50.1820">
    <property type="entry name" value="alpha/beta hydrolase"/>
    <property type="match status" value="1"/>
</dbReference>
<keyword evidence="4" id="KW-0378">Hydrolase</keyword>
<evidence type="ECO:0000256" key="2">
    <source>
        <dbReference type="ARBA" id="ARBA00022525"/>
    </source>
</evidence>
<gene>
    <name evidence="13" type="ORF">MCAP1_002095</name>
</gene>
<evidence type="ECO:0000256" key="10">
    <source>
        <dbReference type="ARBA" id="ARBA00048461"/>
    </source>
</evidence>
<evidence type="ECO:0000256" key="5">
    <source>
        <dbReference type="ARBA" id="ARBA00022963"/>
    </source>
</evidence>
<keyword evidence="6" id="KW-0443">Lipid metabolism</keyword>
<evidence type="ECO:0000256" key="1">
    <source>
        <dbReference type="ARBA" id="ARBA00004613"/>
    </source>
</evidence>
<dbReference type="InterPro" id="IPR051218">
    <property type="entry name" value="Sec_MonoDiacylglyc_Lipase"/>
</dbReference>
<dbReference type="GO" id="GO:0016042">
    <property type="term" value="P:lipid catabolic process"/>
    <property type="evidence" value="ECO:0007669"/>
    <property type="project" value="UniProtKB-KW"/>
</dbReference>
<evidence type="ECO:0000256" key="6">
    <source>
        <dbReference type="ARBA" id="ARBA00023098"/>
    </source>
</evidence>
<dbReference type="PANTHER" id="PTHR45856">
    <property type="entry name" value="ALPHA/BETA-HYDROLASES SUPERFAMILY PROTEIN"/>
    <property type="match status" value="1"/>
</dbReference>
<evidence type="ECO:0000259" key="12">
    <source>
        <dbReference type="Pfam" id="PF01764"/>
    </source>
</evidence>
<evidence type="ECO:0000256" key="3">
    <source>
        <dbReference type="ARBA" id="ARBA00022729"/>
    </source>
</evidence>
<dbReference type="PANTHER" id="PTHR45856:SF25">
    <property type="entry name" value="FUNGAL LIPASE-LIKE DOMAIN-CONTAINING PROTEIN"/>
    <property type="match status" value="1"/>
</dbReference>
<keyword evidence="3 11" id="KW-0732">Signal</keyword>
<keyword evidence="7" id="KW-1015">Disulfide bond</keyword>
<name>A0AAF0J0B2_9BASI</name>
<evidence type="ECO:0000313" key="14">
    <source>
        <dbReference type="Proteomes" id="UP001220961"/>
    </source>
</evidence>
<evidence type="ECO:0000313" key="13">
    <source>
        <dbReference type="EMBL" id="WFD19855.1"/>
    </source>
</evidence>
<keyword evidence="2" id="KW-0964">Secreted</keyword>
<sequence>MRFFSLAVTLFSVLAVVSASPARRANYGPTSYKKPENLPINWYELSLAAGLASQTYCDDSKIYGLTVGEGELLWTKGLGIINQRVNVYYAPTLGVTVAFEGTTPSLLSILHDANLFLVDPKGPLKNALEGGAQIHSGFQDAYLSVAEETLKEVKRIMKEKNDNRVTTTGHSLGAAMGLLAAMDYNHRLEHGVHRSLVFGLPRVGNPEFADSVDKKIGGKFYYAVNGGDWVPHVPFRDWNYQHPSGQIWINPANSKNWKFYPGEENHYGANQVGIELTNMSNHHGWYFHTALGEHVVATCPATVNTHHY</sequence>
<keyword evidence="5" id="KW-0442">Lipid degradation</keyword>
<reference evidence="13" key="1">
    <citation type="submission" date="2023-03" db="EMBL/GenBank/DDBJ databases">
        <title>Mating type loci evolution in Malassezia.</title>
        <authorList>
            <person name="Coelho M.A."/>
        </authorList>
    </citation>
    <scope>NUCLEOTIDE SEQUENCE</scope>
    <source>
        <strain evidence="13">CBS 10434</strain>
    </source>
</reference>
<keyword evidence="14" id="KW-1185">Reference proteome</keyword>
<dbReference type="GO" id="GO:0005576">
    <property type="term" value="C:extracellular region"/>
    <property type="evidence" value="ECO:0007669"/>
    <property type="project" value="UniProtKB-SubCell"/>
</dbReference>
<feature type="domain" description="Fungal lipase-type" evidence="12">
    <location>
        <begin position="97"/>
        <end position="236"/>
    </location>
</feature>
<dbReference type="Proteomes" id="UP001220961">
    <property type="component" value="Chromosome 4"/>
</dbReference>
<evidence type="ECO:0000256" key="7">
    <source>
        <dbReference type="ARBA" id="ARBA00023157"/>
    </source>
</evidence>
<evidence type="ECO:0000256" key="11">
    <source>
        <dbReference type="SAM" id="SignalP"/>
    </source>
</evidence>
<dbReference type="EMBL" id="CP119911">
    <property type="protein sequence ID" value="WFD19855.1"/>
    <property type="molecule type" value="Genomic_DNA"/>
</dbReference>
<organism evidence="13 14">
    <name type="scientific">Malassezia caprae</name>
    <dbReference type="NCBI Taxonomy" id="1381934"/>
    <lineage>
        <taxon>Eukaryota</taxon>
        <taxon>Fungi</taxon>
        <taxon>Dikarya</taxon>
        <taxon>Basidiomycota</taxon>
        <taxon>Ustilaginomycotina</taxon>
        <taxon>Malasseziomycetes</taxon>
        <taxon>Malasseziales</taxon>
        <taxon>Malasseziaceae</taxon>
        <taxon>Malassezia</taxon>
    </lineage>
</organism>
<evidence type="ECO:0000256" key="8">
    <source>
        <dbReference type="ARBA" id="ARBA00043996"/>
    </source>
</evidence>
<comment type="subcellular location">
    <subcellularLocation>
        <location evidence="1">Secreted</location>
    </subcellularLocation>
</comment>
<dbReference type="InterPro" id="IPR002921">
    <property type="entry name" value="Fungal_lipase-type"/>
</dbReference>
<protein>
    <recommendedName>
        <fullName evidence="12">Fungal lipase-type domain-containing protein</fullName>
    </recommendedName>
</protein>
<feature type="signal peptide" evidence="11">
    <location>
        <begin position="1"/>
        <end position="19"/>
    </location>
</feature>
<feature type="chain" id="PRO_5041921386" description="Fungal lipase-type domain-containing protein" evidence="11">
    <location>
        <begin position="20"/>
        <end position="308"/>
    </location>
</feature>
<dbReference type="GO" id="GO:0016787">
    <property type="term" value="F:hydrolase activity"/>
    <property type="evidence" value="ECO:0007669"/>
    <property type="project" value="UniProtKB-KW"/>
</dbReference>
<dbReference type="InterPro" id="IPR029058">
    <property type="entry name" value="AB_hydrolase_fold"/>
</dbReference>
<evidence type="ECO:0000256" key="9">
    <source>
        <dbReference type="ARBA" id="ARBA00047591"/>
    </source>
</evidence>
<dbReference type="SUPFAM" id="SSF53474">
    <property type="entry name" value="alpha/beta-Hydrolases"/>
    <property type="match status" value="1"/>
</dbReference>
<comment type="catalytic activity">
    <reaction evidence="10">
        <text>a monoacylglycerol + H2O = glycerol + a fatty acid + H(+)</text>
        <dbReference type="Rhea" id="RHEA:15245"/>
        <dbReference type="ChEBI" id="CHEBI:15377"/>
        <dbReference type="ChEBI" id="CHEBI:15378"/>
        <dbReference type="ChEBI" id="CHEBI:17408"/>
        <dbReference type="ChEBI" id="CHEBI:17754"/>
        <dbReference type="ChEBI" id="CHEBI:28868"/>
    </reaction>
</comment>
<accession>A0AAF0J0B2</accession>
<dbReference type="CDD" id="cd00519">
    <property type="entry name" value="Lipase_3"/>
    <property type="match status" value="1"/>
</dbReference>
<comment type="similarity">
    <text evidence="8">Belongs to the AB hydrolase superfamily. Lipase family. Class 3 subfamily.</text>
</comment>
<comment type="catalytic activity">
    <reaction evidence="9">
        <text>a diacylglycerol + H2O = a monoacylglycerol + a fatty acid + H(+)</text>
        <dbReference type="Rhea" id="RHEA:32731"/>
        <dbReference type="ChEBI" id="CHEBI:15377"/>
        <dbReference type="ChEBI" id="CHEBI:15378"/>
        <dbReference type="ChEBI" id="CHEBI:17408"/>
        <dbReference type="ChEBI" id="CHEBI:18035"/>
        <dbReference type="ChEBI" id="CHEBI:28868"/>
    </reaction>
</comment>
<dbReference type="Pfam" id="PF01764">
    <property type="entry name" value="Lipase_3"/>
    <property type="match status" value="1"/>
</dbReference>